<dbReference type="AlphaFoldDB" id="A0AA95F1P4"/>
<keyword evidence="2" id="KW-1185">Reference proteome</keyword>
<dbReference type="Pfam" id="PF10604">
    <property type="entry name" value="Polyketide_cyc2"/>
    <property type="match status" value="1"/>
</dbReference>
<accession>A0AA95F1P4</accession>
<gene>
    <name evidence="1" type="ORF">P0Y55_08390</name>
</gene>
<dbReference type="Proteomes" id="UP001178662">
    <property type="component" value="Chromosome"/>
</dbReference>
<dbReference type="InterPro" id="IPR023393">
    <property type="entry name" value="START-like_dom_sf"/>
</dbReference>
<evidence type="ECO:0000313" key="2">
    <source>
        <dbReference type="Proteomes" id="UP001178662"/>
    </source>
</evidence>
<sequence length="147" mass="17233">MPNIQSEIIILGDKTALFNLTQNYNIRLNWDPFLKEARLIGPKNEVKIGTRALCVSKSGIGMEIEYIFVQEPQVAAMKMTKGPFILKSFAGSWRFIKIDDFSTRVIFRYHFSSRFKTLEPILKIIFNNQMKKRLKELKMKFENHEIT</sequence>
<dbReference type="Gene3D" id="3.30.530.20">
    <property type="match status" value="1"/>
</dbReference>
<organism evidence="1 2">
    <name type="scientific">Candidatus Cohnella colombiensis</name>
    <dbReference type="NCBI Taxonomy" id="3121368"/>
    <lineage>
        <taxon>Bacteria</taxon>
        <taxon>Bacillati</taxon>
        <taxon>Bacillota</taxon>
        <taxon>Bacilli</taxon>
        <taxon>Bacillales</taxon>
        <taxon>Paenibacillaceae</taxon>
        <taxon>Cohnella</taxon>
    </lineage>
</organism>
<evidence type="ECO:0000313" key="1">
    <source>
        <dbReference type="EMBL" id="WEK56052.1"/>
    </source>
</evidence>
<proteinExistence type="predicted"/>
<dbReference type="EMBL" id="CP119317">
    <property type="protein sequence ID" value="WEK56052.1"/>
    <property type="molecule type" value="Genomic_DNA"/>
</dbReference>
<dbReference type="InterPro" id="IPR019587">
    <property type="entry name" value="Polyketide_cyclase/dehydratase"/>
</dbReference>
<reference evidence="1" key="1">
    <citation type="submission" date="2023-03" db="EMBL/GenBank/DDBJ databases">
        <title>Andean soil-derived lignocellulolytic bacterial consortium as a source of novel taxa and putative plastic-active enzymes.</title>
        <authorList>
            <person name="Diaz-Garcia L."/>
            <person name="Chuvochina M."/>
            <person name="Feuerriegel G."/>
            <person name="Bunk B."/>
            <person name="Sproer C."/>
            <person name="Streit W.R."/>
            <person name="Rodriguez L.M."/>
            <person name="Overmann J."/>
            <person name="Jimenez D.J."/>
        </authorList>
    </citation>
    <scope>NUCLEOTIDE SEQUENCE</scope>
    <source>
        <strain evidence="1">MAG 2441</strain>
    </source>
</reference>
<name>A0AA95F1P4_9BACL</name>
<dbReference type="SUPFAM" id="SSF55961">
    <property type="entry name" value="Bet v1-like"/>
    <property type="match status" value="1"/>
</dbReference>
<protein>
    <submittedName>
        <fullName evidence="1">SRPBCC family protein</fullName>
    </submittedName>
</protein>